<evidence type="ECO:0000256" key="1">
    <source>
        <dbReference type="SAM" id="MobiDB-lite"/>
    </source>
</evidence>
<dbReference type="Proteomes" id="UP001515480">
    <property type="component" value="Unassembled WGS sequence"/>
</dbReference>
<sequence length="162" mass="16581">MAGVVPVGALQQFLAALKAKEFEGAKALAFQILTDEPDNIIVRRALPVINLHLAAQGESDSSSSEEEEGAVEAAAHDEGEPGEESADESDGTSDDSSDTGENDEESEGEGREQADEGAQSSNAGTVGAAEPRSLVGATASPGNDGRLATELRSLVDTLAVDQ</sequence>
<reference evidence="2 3" key="1">
    <citation type="journal article" date="2024" name="Science">
        <title>Giant polyketide synthase enzymes in the biosynthesis of giant marine polyether toxins.</title>
        <authorList>
            <person name="Fallon T.R."/>
            <person name="Shende V.V."/>
            <person name="Wierzbicki I.H."/>
            <person name="Pendleton A.L."/>
            <person name="Watervoot N.F."/>
            <person name="Auber R.P."/>
            <person name="Gonzalez D.J."/>
            <person name="Wisecaver J.H."/>
            <person name="Moore B.S."/>
        </authorList>
    </citation>
    <scope>NUCLEOTIDE SEQUENCE [LARGE SCALE GENOMIC DNA]</scope>
    <source>
        <strain evidence="2 3">12B1</strain>
    </source>
</reference>
<evidence type="ECO:0000313" key="3">
    <source>
        <dbReference type="Proteomes" id="UP001515480"/>
    </source>
</evidence>
<accession>A0AB34JFV6</accession>
<protein>
    <submittedName>
        <fullName evidence="2">Uncharacterized protein</fullName>
    </submittedName>
</protein>
<feature type="region of interest" description="Disordered" evidence="1">
    <location>
        <begin position="55"/>
        <end position="145"/>
    </location>
</feature>
<proteinExistence type="predicted"/>
<dbReference type="InterPro" id="IPR026703">
    <property type="entry name" value="ERICH2"/>
</dbReference>
<dbReference type="PANTHER" id="PTHR21520">
    <property type="entry name" value="GLUTAMATE-RICH PROTEIN 2"/>
    <property type="match status" value="1"/>
</dbReference>
<dbReference type="AlphaFoldDB" id="A0AB34JFV6"/>
<gene>
    <name evidence="2" type="ORF">AB1Y20_023021</name>
</gene>
<keyword evidence="3" id="KW-1185">Reference proteome</keyword>
<comment type="caution">
    <text evidence="2">The sequence shown here is derived from an EMBL/GenBank/DDBJ whole genome shotgun (WGS) entry which is preliminary data.</text>
</comment>
<organism evidence="2 3">
    <name type="scientific">Prymnesium parvum</name>
    <name type="common">Toxic golden alga</name>
    <dbReference type="NCBI Taxonomy" id="97485"/>
    <lineage>
        <taxon>Eukaryota</taxon>
        <taxon>Haptista</taxon>
        <taxon>Haptophyta</taxon>
        <taxon>Prymnesiophyceae</taxon>
        <taxon>Prymnesiales</taxon>
        <taxon>Prymnesiaceae</taxon>
        <taxon>Prymnesium</taxon>
    </lineage>
</organism>
<dbReference type="PANTHER" id="PTHR21520:SF2">
    <property type="entry name" value="GLUTAMATE-RICH PROTEIN 2"/>
    <property type="match status" value="1"/>
</dbReference>
<name>A0AB34JFV6_PRYPA</name>
<feature type="compositionally biased region" description="Acidic residues" evidence="1">
    <location>
        <begin position="80"/>
        <end position="107"/>
    </location>
</feature>
<dbReference type="EMBL" id="JBGBPQ010000009">
    <property type="protein sequence ID" value="KAL1519504.1"/>
    <property type="molecule type" value="Genomic_DNA"/>
</dbReference>
<evidence type="ECO:0000313" key="2">
    <source>
        <dbReference type="EMBL" id="KAL1519504.1"/>
    </source>
</evidence>